<keyword evidence="4" id="KW-0747">Spliceosome</keyword>
<dbReference type="GO" id="GO:0006397">
    <property type="term" value="P:mRNA processing"/>
    <property type="evidence" value="ECO:0007669"/>
    <property type="project" value="UniProtKB-KW"/>
</dbReference>
<evidence type="ECO:0000256" key="8">
    <source>
        <dbReference type="SAM" id="MobiDB-lite"/>
    </source>
</evidence>
<dbReference type="InterPro" id="IPR051372">
    <property type="entry name" value="CWC21"/>
</dbReference>
<comment type="subcellular location">
    <subcellularLocation>
        <location evidence="1">Nucleus</location>
    </subcellularLocation>
</comment>
<feature type="domain" description="CWF21" evidence="9">
    <location>
        <begin position="55"/>
        <end position="100"/>
    </location>
</feature>
<gene>
    <name evidence="10" type="ORF">SISNIDRAFT_405200</name>
</gene>
<evidence type="ECO:0000256" key="5">
    <source>
        <dbReference type="ARBA" id="ARBA00023187"/>
    </source>
</evidence>
<organism evidence="10 11">
    <name type="scientific">Sistotremastrum niveocremeum HHB9708</name>
    <dbReference type="NCBI Taxonomy" id="1314777"/>
    <lineage>
        <taxon>Eukaryota</taxon>
        <taxon>Fungi</taxon>
        <taxon>Dikarya</taxon>
        <taxon>Basidiomycota</taxon>
        <taxon>Agaricomycotina</taxon>
        <taxon>Agaricomycetes</taxon>
        <taxon>Sistotremastrales</taxon>
        <taxon>Sistotremastraceae</taxon>
        <taxon>Sertulicium</taxon>
        <taxon>Sertulicium niveocremeum</taxon>
    </lineage>
</organism>
<keyword evidence="6" id="KW-0539">Nucleus</keyword>
<reference evidence="10 11" key="1">
    <citation type="journal article" date="2016" name="Mol. Biol. Evol.">
        <title>Comparative Genomics of Early-Diverging Mushroom-Forming Fungi Provides Insights into the Origins of Lignocellulose Decay Capabilities.</title>
        <authorList>
            <person name="Nagy L.G."/>
            <person name="Riley R."/>
            <person name="Tritt A."/>
            <person name="Adam C."/>
            <person name="Daum C."/>
            <person name="Floudas D."/>
            <person name="Sun H."/>
            <person name="Yadav J.S."/>
            <person name="Pangilinan J."/>
            <person name="Larsson K.H."/>
            <person name="Matsuura K."/>
            <person name="Barry K."/>
            <person name="Labutti K."/>
            <person name="Kuo R."/>
            <person name="Ohm R.A."/>
            <person name="Bhattacharya S.S."/>
            <person name="Shirouzu T."/>
            <person name="Yoshinaga Y."/>
            <person name="Martin F.M."/>
            <person name="Grigoriev I.V."/>
            <person name="Hibbett D.S."/>
        </authorList>
    </citation>
    <scope>NUCLEOTIDE SEQUENCE [LARGE SCALE GENOMIC DNA]</scope>
    <source>
        <strain evidence="10 11">HHB9708</strain>
    </source>
</reference>
<dbReference type="STRING" id="1314777.A0A164Z505"/>
<evidence type="ECO:0000256" key="6">
    <source>
        <dbReference type="ARBA" id="ARBA00023242"/>
    </source>
</evidence>
<name>A0A164Z505_9AGAM</name>
<dbReference type="AlphaFoldDB" id="A0A164Z505"/>
<dbReference type="EMBL" id="KV419396">
    <property type="protein sequence ID" value="KZS97555.1"/>
    <property type="molecule type" value="Genomic_DNA"/>
</dbReference>
<keyword evidence="5" id="KW-0508">mRNA splicing</keyword>
<dbReference type="Gene3D" id="6.10.140.420">
    <property type="match status" value="1"/>
</dbReference>
<dbReference type="Proteomes" id="UP000076722">
    <property type="component" value="Unassembled WGS sequence"/>
</dbReference>
<evidence type="ECO:0000259" key="9">
    <source>
        <dbReference type="SMART" id="SM01115"/>
    </source>
</evidence>
<accession>A0A164Z505</accession>
<evidence type="ECO:0000313" key="10">
    <source>
        <dbReference type="EMBL" id="KZS97555.1"/>
    </source>
</evidence>
<feature type="coiled-coil region" evidence="7">
    <location>
        <begin position="145"/>
        <end position="185"/>
    </location>
</feature>
<evidence type="ECO:0000256" key="2">
    <source>
        <dbReference type="ARBA" id="ARBA00005954"/>
    </source>
</evidence>
<sequence>MYNGIGLTTPRGSGTNGYVVRNLSHLRHHETPAERAAAFERNGPPKHREPDEGILEHERKRKVEVKCLELQVQLEDDGISEEEIESQVEALRKKLLEDMATMRITDPKLLKSSDTHGLAAAKKAELSRMAAAFGTRQEYVEGDAFDQEKQAELRERRKVERLEREARQAEERKRIEEQKAKWEADRYVAFGDMLVLLSDCRH</sequence>
<proteinExistence type="inferred from homology"/>
<evidence type="ECO:0000256" key="1">
    <source>
        <dbReference type="ARBA" id="ARBA00004123"/>
    </source>
</evidence>
<dbReference type="CDD" id="cd21373">
    <property type="entry name" value="cwf21_SRRM2-like"/>
    <property type="match status" value="1"/>
</dbReference>
<feature type="region of interest" description="Disordered" evidence="8">
    <location>
        <begin position="32"/>
        <end position="57"/>
    </location>
</feature>
<keyword evidence="11" id="KW-1185">Reference proteome</keyword>
<evidence type="ECO:0000256" key="4">
    <source>
        <dbReference type="ARBA" id="ARBA00022728"/>
    </source>
</evidence>
<keyword evidence="7" id="KW-0175">Coiled coil</keyword>
<evidence type="ECO:0000313" key="11">
    <source>
        <dbReference type="Proteomes" id="UP000076722"/>
    </source>
</evidence>
<dbReference type="GO" id="GO:0008380">
    <property type="term" value="P:RNA splicing"/>
    <property type="evidence" value="ECO:0007669"/>
    <property type="project" value="UniProtKB-KW"/>
</dbReference>
<dbReference type="PANTHER" id="PTHR36562">
    <property type="entry name" value="SERINE/ARGININE REPETITIVE MATRIX 2"/>
    <property type="match status" value="1"/>
</dbReference>
<dbReference type="Pfam" id="PF08312">
    <property type="entry name" value="cwf21"/>
    <property type="match status" value="1"/>
</dbReference>
<keyword evidence="3" id="KW-0507">mRNA processing</keyword>
<protein>
    <submittedName>
        <fullName evidence="10">Cwf21-domain-containing protein</fullName>
    </submittedName>
</protein>
<dbReference type="PANTHER" id="PTHR36562:SF5">
    <property type="entry name" value="SERINE_ARGININE REPETITIVE MATRIX 2"/>
    <property type="match status" value="1"/>
</dbReference>
<dbReference type="InterPro" id="IPR013170">
    <property type="entry name" value="mRNA_splic_Cwf21_dom"/>
</dbReference>
<dbReference type="GO" id="GO:0005681">
    <property type="term" value="C:spliceosomal complex"/>
    <property type="evidence" value="ECO:0007669"/>
    <property type="project" value="UniProtKB-KW"/>
</dbReference>
<evidence type="ECO:0000256" key="7">
    <source>
        <dbReference type="SAM" id="Coils"/>
    </source>
</evidence>
<dbReference type="SMART" id="SM01115">
    <property type="entry name" value="cwf21"/>
    <property type="match status" value="1"/>
</dbReference>
<dbReference type="OrthoDB" id="10267305at2759"/>
<feature type="compositionally biased region" description="Basic and acidic residues" evidence="8">
    <location>
        <begin position="46"/>
        <end position="57"/>
    </location>
</feature>
<evidence type="ECO:0000256" key="3">
    <source>
        <dbReference type="ARBA" id="ARBA00022664"/>
    </source>
</evidence>
<comment type="similarity">
    <text evidence="2">Belongs to the CWC21 family.</text>
</comment>